<accession>A0A160DDK9</accession>
<evidence type="ECO:0000313" key="1">
    <source>
        <dbReference type="EMBL" id="ANA85821.1"/>
    </source>
</evidence>
<gene>
    <name evidence="1" type="primary">50</name>
    <name evidence="1" type="ORF">PBI_WOES_50</name>
</gene>
<dbReference type="EMBL" id="KU998240">
    <property type="protein sequence ID" value="ANA85821.1"/>
    <property type="molecule type" value="Genomic_DNA"/>
</dbReference>
<dbReference type="GO" id="GO:0006310">
    <property type="term" value="P:DNA recombination"/>
    <property type="evidence" value="ECO:0007669"/>
    <property type="project" value="InterPro"/>
</dbReference>
<reference evidence="2" key="1">
    <citation type="submission" date="2016-03" db="EMBL/GenBank/DDBJ databases">
        <authorList>
            <person name="Ploux O."/>
        </authorList>
    </citation>
    <scope>NUCLEOTIDE SEQUENCE [LARGE SCALE GENOMIC DNA]</scope>
</reference>
<evidence type="ECO:0000313" key="2">
    <source>
        <dbReference type="Proteomes" id="UP000203182"/>
    </source>
</evidence>
<dbReference type="GO" id="GO:0000287">
    <property type="term" value="F:magnesium ion binding"/>
    <property type="evidence" value="ECO:0007669"/>
    <property type="project" value="InterPro"/>
</dbReference>
<dbReference type="Proteomes" id="UP000203182">
    <property type="component" value="Segment"/>
</dbReference>
<dbReference type="GeneID" id="28801406"/>
<dbReference type="InterPro" id="IPR008822">
    <property type="entry name" value="Endonuclease_RusA-like"/>
</dbReference>
<protein>
    <submittedName>
        <fullName evidence="1">RusA-like resolvase</fullName>
    </submittedName>
</protein>
<keyword evidence="2" id="KW-1185">Reference proteome</keyword>
<dbReference type="OrthoDB" id="13636at10239"/>
<dbReference type="GO" id="GO:0006281">
    <property type="term" value="P:DNA repair"/>
    <property type="evidence" value="ECO:0007669"/>
    <property type="project" value="InterPro"/>
</dbReference>
<name>A0A160DDK9_9CAUD</name>
<dbReference type="KEGG" id="vg:28801406"/>
<dbReference type="RefSeq" id="YP_009273440.1">
    <property type="nucleotide sequence ID" value="NC_030905.1"/>
</dbReference>
<proteinExistence type="predicted"/>
<sequence>MSEPYPNVVAAALPLNPEPWAMGSIYVVTAGRKPFPKVSPNKTLKQYQDALVAELEGRSSILPGPYYSIRYTFSRQLIQYKTRQGKTVTRNWADVTNMQKGTEDALQGVFLPNDRAVIQNLARLIGPQRQSTLPYVVIEIRHSIEGFSPAETAICPADEMFSPEGREAWETMLNRELGGGNISDNVWTP</sequence>
<dbReference type="Pfam" id="PF05866">
    <property type="entry name" value="RusA"/>
    <property type="match status" value="1"/>
</dbReference>
<organism evidence="1 2">
    <name type="scientific">Gordonia phage Woes</name>
    <dbReference type="NCBI Taxonomy" id="1838084"/>
    <lineage>
        <taxon>Viruses</taxon>
        <taxon>Duplodnaviria</taxon>
        <taxon>Heunggongvirae</taxon>
        <taxon>Uroviricota</taxon>
        <taxon>Caudoviricetes</taxon>
        <taxon>Woesvirus</taxon>
        <taxon>Woesvirus woes</taxon>
    </lineage>
</organism>